<accession>A0ABP9MP69</accession>
<evidence type="ECO:0000313" key="1">
    <source>
        <dbReference type="EMBL" id="GAA5098331.1"/>
    </source>
</evidence>
<proteinExistence type="predicted"/>
<name>A0ABP9MP69_9MICO</name>
<keyword evidence="2" id="KW-1185">Reference proteome</keyword>
<evidence type="ECO:0000313" key="2">
    <source>
        <dbReference type="Proteomes" id="UP001501407"/>
    </source>
</evidence>
<reference evidence="2" key="1">
    <citation type="journal article" date="2019" name="Int. J. Syst. Evol. Microbiol.">
        <title>The Global Catalogue of Microorganisms (GCM) 10K type strain sequencing project: providing services to taxonomists for standard genome sequencing and annotation.</title>
        <authorList>
            <consortium name="The Broad Institute Genomics Platform"/>
            <consortium name="The Broad Institute Genome Sequencing Center for Infectious Disease"/>
            <person name="Wu L."/>
            <person name="Ma J."/>
        </authorList>
    </citation>
    <scope>NUCLEOTIDE SEQUENCE [LARGE SCALE GENOMIC DNA]</scope>
    <source>
        <strain evidence="2">JCM 18959</strain>
    </source>
</reference>
<dbReference type="Proteomes" id="UP001501407">
    <property type="component" value="Unassembled WGS sequence"/>
</dbReference>
<comment type="caution">
    <text evidence="1">The sequence shown here is derived from an EMBL/GenBank/DDBJ whole genome shotgun (WGS) entry which is preliminary data.</text>
</comment>
<gene>
    <name evidence="1" type="ORF">GCM10025760_33390</name>
</gene>
<protein>
    <submittedName>
        <fullName evidence="1">Uncharacterized protein</fullName>
    </submittedName>
</protein>
<dbReference type="EMBL" id="BAABKZ010000005">
    <property type="protein sequence ID" value="GAA5098331.1"/>
    <property type="molecule type" value="Genomic_DNA"/>
</dbReference>
<sequence length="79" mass="8387">MALTASLLRREMLPDVVTVRSCPQESVARSGRCTPRPLVFEKERNAGEVIHGASVKPLIEPRVMGKGSGGTTRPGTGEG</sequence>
<organism evidence="1 2">
    <name type="scientific">Microbacterium yannicii</name>
    <dbReference type="NCBI Taxonomy" id="671622"/>
    <lineage>
        <taxon>Bacteria</taxon>
        <taxon>Bacillati</taxon>
        <taxon>Actinomycetota</taxon>
        <taxon>Actinomycetes</taxon>
        <taxon>Micrococcales</taxon>
        <taxon>Microbacteriaceae</taxon>
        <taxon>Microbacterium</taxon>
    </lineage>
</organism>